<keyword evidence="3" id="KW-1185">Reference proteome</keyword>
<accession>A0A502G083</accession>
<dbReference type="Proteomes" id="UP000319931">
    <property type="component" value="Unassembled WGS sequence"/>
</dbReference>
<proteinExistence type="predicted"/>
<dbReference type="RefSeq" id="WP_140850313.1">
    <property type="nucleotide sequence ID" value="NZ_RCZC01000002.1"/>
</dbReference>
<gene>
    <name evidence="2" type="ORF">EAH76_11550</name>
</gene>
<name>A0A502G083_9SPHN</name>
<dbReference type="SUPFAM" id="SSF50346">
    <property type="entry name" value="PRC-barrel domain"/>
    <property type="match status" value="1"/>
</dbReference>
<sequence length="209" mass="21699">MATLGDMAGWVAPAATMIAAVMTAANLGTRVTGWGFIVFTIGSVAWSSVAIGTGQQNLLWTNGFLTLVNLVGIWRWLGRQARYEDGSRTAASRSQAARVPSLFSIGAITGARLTGRDGAVIGTVVDGMMRCSDSALAYVVISEGGVGGVGERLRALDPGEVRFSAQGPICDLDAAALSRRPLLEPGAWPVSLEALAEPSSRPPVVALTQ</sequence>
<keyword evidence="1" id="KW-1133">Transmembrane helix</keyword>
<dbReference type="InterPro" id="IPR011033">
    <property type="entry name" value="PRC_barrel-like_sf"/>
</dbReference>
<comment type="caution">
    <text evidence="2">The sequence shown here is derived from an EMBL/GenBank/DDBJ whole genome shotgun (WGS) entry which is preliminary data.</text>
</comment>
<dbReference type="Gene3D" id="2.30.30.240">
    <property type="entry name" value="PRC-barrel domain"/>
    <property type="match status" value="1"/>
</dbReference>
<organism evidence="2 3">
    <name type="scientific">Sphingomonas glacialis</name>
    <dbReference type="NCBI Taxonomy" id="658225"/>
    <lineage>
        <taxon>Bacteria</taxon>
        <taxon>Pseudomonadati</taxon>
        <taxon>Pseudomonadota</taxon>
        <taxon>Alphaproteobacteria</taxon>
        <taxon>Sphingomonadales</taxon>
        <taxon>Sphingomonadaceae</taxon>
        <taxon>Sphingomonas</taxon>
    </lineage>
</organism>
<evidence type="ECO:0000256" key="1">
    <source>
        <dbReference type="SAM" id="Phobius"/>
    </source>
</evidence>
<keyword evidence="1" id="KW-0472">Membrane</keyword>
<feature type="transmembrane region" description="Helical" evidence="1">
    <location>
        <begin position="58"/>
        <end position="77"/>
    </location>
</feature>
<dbReference type="EMBL" id="RCZC01000002">
    <property type="protein sequence ID" value="TPG55184.1"/>
    <property type="molecule type" value="Genomic_DNA"/>
</dbReference>
<feature type="transmembrane region" description="Helical" evidence="1">
    <location>
        <begin position="7"/>
        <end position="25"/>
    </location>
</feature>
<dbReference type="AlphaFoldDB" id="A0A502G083"/>
<protein>
    <submittedName>
        <fullName evidence="2">PRC-barrel domain containing protein</fullName>
    </submittedName>
</protein>
<dbReference type="OrthoDB" id="7619970at2"/>
<evidence type="ECO:0000313" key="3">
    <source>
        <dbReference type="Proteomes" id="UP000319931"/>
    </source>
</evidence>
<feature type="transmembrane region" description="Helical" evidence="1">
    <location>
        <begin position="31"/>
        <end position="51"/>
    </location>
</feature>
<keyword evidence="1" id="KW-0812">Transmembrane</keyword>
<reference evidence="2 3" key="1">
    <citation type="journal article" date="2019" name="Environ. Microbiol.">
        <title>Species interactions and distinct microbial communities in high Arctic permafrost affected cryosols are associated with the CH4 and CO2 gas fluxes.</title>
        <authorList>
            <person name="Altshuler I."/>
            <person name="Hamel J."/>
            <person name="Turney S."/>
            <person name="Magnuson E."/>
            <person name="Levesque R."/>
            <person name="Greer C."/>
            <person name="Whyte L.G."/>
        </authorList>
    </citation>
    <scope>NUCLEOTIDE SEQUENCE [LARGE SCALE GENOMIC DNA]</scope>
    <source>
        <strain evidence="2 3">E6.1</strain>
    </source>
</reference>
<evidence type="ECO:0000313" key="2">
    <source>
        <dbReference type="EMBL" id="TPG55184.1"/>
    </source>
</evidence>